<evidence type="ECO:0000256" key="1">
    <source>
        <dbReference type="ARBA" id="ARBA00004141"/>
    </source>
</evidence>
<dbReference type="InterPro" id="IPR018456">
    <property type="entry name" value="PTR2_symporter_CS"/>
</dbReference>
<dbReference type="GO" id="GO:0042937">
    <property type="term" value="F:tripeptide transmembrane transporter activity"/>
    <property type="evidence" value="ECO:0007669"/>
    <property type="project" value="InterPro"/>
</dbReference>
<evidence type="ECO:0000256" key="8">
    <source>
        <dbReference type="ARBA" id="ARBA00044504"/>
    </source>
</evidence>
<feature type="transmembrane region" description="Helical" evidence="9">
    <location>
        <begin position="110"/>
        <end position="130"/>
    </location>
</feature>
<dbReference type="SUPFAM" id="SSF103473">
    <property type="entry name" value="MFS general substrate transporter"/>
    <property type="match status" value="1"/>
</dbReference>
<evidence type="ECO:0000313" key="10">
    <source>
        <dbReference type="EMBL" id="KAG8378487.1"/>
    </source>
</evidence>
<proteinExistence type="inferred from homology"/>
<feature type="transmembrane region" description="Helical" evidence="9">
    <location>
        <begin position="330"/>
        <end position="351"/>
    </location>
</feature>
<comment type="subcellular location">
    <subcellularLocation>
        <location evidence="1">Membrane</location>
        <topology evidence="1">Multi-pass membrane protein</topology>
    </subcellularLocation>
</comment>
<dbReference type="GO" id="GO:0009705">
    <property type="term" value="C:plant-type vacuole membrane"/>
    <property type="evidence" value="ECO:0007669"/>
    <property type="project" value="UniProtKB-ARBA"/>
</dbReference>
<feature type="transmembrane region" description="Helical" evidence="9">
    <location>
        <begin position="540"/>
        <end position="559"/>
    </location>
</feature>
<dbReference type="GO" id="GO:0071916">
    <property type="term" value="F:dipeptide transmembrane transporter activity"/>
    <property type="evidence" value="ECO:0007669"/>
    <property type="project" value="InterPro"/>
</dbReference>
<reference evidence="10" key="1">
    <citation type="submission" date="2019-10" db="EMBL/GenBank/DDBJ databases">
        <authorList>
            <person name="Zhang R."/>
            <person name="Pan Y."/>
            <person name="Wang J."/>
            <person name="Ma R."/>
            <person name="Yu S."/>
        </authorList>
    </citation>
    <scope>NUCLEOTIDE SEQUENCE</scope>
    <source>
        <strain evidence="10">LA-IB0</strain>
        <tissue evidence="10">Leaf</tissue>
    </source>
</reference>
<evidence type="ECO:0000256" key="3">
    <source>
        <dbReference type="ARBA" id="ARBA00022448"/>
    </source>
</evidence>
<name>A0AAV6XDG5_9LAMI</name>
<keyword evidence="11" id="KW-1185">Reference proteome</keyword>
<feature type="transmembrane region" description="Helical" evidence="9">
    <location>
        <begin position="371"/>
        <end position="391"/>
    </location>
</feature>
<feature type="transmembrane region" description="Helical" evidence="9">
    <location>
        <begin position="495"/>
        <end position="516"/>
    </location>
</feature>
<dbReference type="InterPro" id="IPR000109">
    <property type="entry name" value="POT_fam"/>
</dbReference>
<feature type="transmembrane region" description="Helical" evidence="9">
    <location>
        <begin position="412"/>
        <end position="432"/>
    </location>
</feature>
<dbReference type="PANTHER" id="PTHR11654">
    <property type="entry name" value="OLIGOPEPTIDE TRANSPORTER-RELATED"/>
    <property type="match status" value="1"/>
</dbReference>
<feature type="transmembrane region" description="Helical" evidence="9">
    <location>
        <begin position="200"/>
        <end position="219"/>
    </location>
</feature>
<evidence type="ECO:0008006" key="12">
    <source>
        <dbReference type="Google" id="ProtNLM"/>
    </source>
</evidence>
<evidence type="ECO:0000256" key="9">
    <source>
        <dbReference type="SAM" id="Phobius"/>
    </source>
</evidence>
<keyword evidence="3" id="KW-0813">Transport</keyword>
<gene>
    <name evidence="10" type="ORF">BUALT_Bualt08G0142200</name>
</gene>
<dbReference type="AlphaFoldDB" id="A0AAV6XDG5"/>
<evidence type="ECO:0000313" key="11">
    <source>
        <dbReference type="Proteomes" id="UP000826271"/>
    </source>
</evidence>
<dbReference type="InterPro" id="IPR036259">
    <property type="entry name" value="MFS_trans_sf"/>
</dbReference>
<dbReference type="Pfam" id="PF00854">
    <property type="entry name" value="PTR2"/>
    <property type="match status" value="1"/>
</dbReference>
<dbReference type="CDD" id="cd17417">
    <property type="entry name" value="MFS_NPF5"/>
    <property type="match status" value="1"/>
</dbReference>
<dbReference type="Proteomes" id="UP000826271">
    <property type="component" value="Unassembled WGS sequence"/>
</dbReference>
<feature type="transmembrane region" description="Helical" evidence="9">
    <location>
        <begin position="150"/>
        <end position="168"/>
    </location>
</feature>
<dbReference type="InterPro" id="IPR044739">
    <property type="entry name" value="NRT1/PTR"/>
</dbReference>
<keyword evidence="4" id="KW-0597">Phosphoprotein</keyword>
<dbReference type="PROSITE" id="PS01022">
    <property type="entry name" value="PTR2_1"/>
    <property type="match status" value="1"/>
</dbReference>
<dbReference type="GO" id="GO:0080054">
    <property type="term" value="F:low-affinity nitrate transmembrane transporter activity"/>
    <property type="evidence" value="ECO:0007669"/>
    <property type="project" value="UniProtKB-ARBA"/>
</dbReference>
<accession>A0AAV6XDG5</accession>
<keyword evidence="7 9" id="KW-0472">Membrane</keyword>
<sequence length="571" mass="63163">MAVTGNDVSEAEAPLLNDVVRSSVDFNGLPANRSKSGCWKSASFIIGVEVAERFAYSGISSNLISYLTGPLGQSTATAAENVNAWNGAATLLPLLGAFIADSYLGRYRTIIIASLLYILGLGFLSLSAALHSFNSSHCKNDTNNSACSPPLFEVILFFFSLYTLAFALGGHKPCLQAFGADQFDEDDEKECKAKSSFFNWWYFSMNGGLLVALLVLNYIQDNLSWELGFGIPFIVMCFALIIFLLGSMTYRFRINSDVRNPFVRINRVFVKAARNWQAAAPTVISIEEEAKQILPHRDSKFKFLDKALLASNGSEENLCSIGDIDDAKAILRLVPIWSTCLGYAIVFAQFSTLFTKQGATMDRYITRGFQIPAASLQSLIMISVVSFIPIYDRILVPISRAITKKPAGISMLQRVGFGIFLSLISMVIAALVEIKRLTTAIKYGLVDKPEATIPMSVWWLAPQYLVLGISHVFTMVGLQEFFYDQVPNELKSIGLALYLSIFGTGSFLSSFLISVIEKATSGDGRDSWFSDNLNRAHFDYFYWLVAGISAFGFASYLYFAKSYVYCRRITV</sequence>
<evidence type="ECO:0000256" key="6">
    <source>
        <dbReference type="ARBA" id="ARBA00022989"/>
    </source>
</evidence>
<dbReference type="FunFam" id="1.20.1250.20:FF:000147">
    <property type="entry name" value="Protein NRT1/ PTR family 5.10"/>
    <property type="match status" value="1"/>
</dbReference>
<dbReference type="EMBL" id="WHWC01000008">
    <property type="protein sequence ID" value="KAG8378487.1"/>
    <property type="molecule type" value="Genomic_DNA"/>
</dbReference>
<comment type="similarity">
    <text evidence="2">Belongs to the major facilitator superfamily. Proton-dependent oligopeptide transporter (POT/PTR) (TC 2.A.17) family.</text>
</comment>
<protein>
    <recommendedName>
        <fullName evidence="12">NPF family transporter</fullName>
    </recommendedName>
</protein>
<comment type="caution">
    <text evidence="10">The sequence shown here is derived from an EMBL/GenBank/DDBJ whole genome shotgun (WGS) entry which is preliminary data.</text>
</comment>
<keyword evidence="6 9" id="KW-1133">Transmembrane helix</keyword>
<comment type="similarity">
    <text evidence="8">Belongs to the major facilitator superfamily. Phosphate:H(+) symporter (TC 2.A.1.9) family.</text>
</comment>
<feature type="transmembrane region" description="Helical" evidence="9">
    <location>
        <begin position="231"/>
        <end position="250"/>
    </location>
</feature>
<evidence type="ECO:0000256" key="4">
    <source>
        <dbReference type="ARBA" id="ARBA00022553"/>
    </source>
</evidence>
<keyword evidence="5 9" id="KW-0812">Transmembrane</keyword>
<evidence type="ECO:0000256" key="5">
    <source>
        <dbReference type="ARBA" id="ARBA00022692"/>
    </source>
</evidence>
<dbReference type="Gene3D" id="1.20.1250.20">
    <property type="entry name" value="MFS general substrate transporter like domains"/>
    <property type="match status" value="1"/>
</dbReference>
<organism evidence="10 11">
    <name type="scientific">Buddleja alternifolia</name>
    <dbReference type="NCBI Taxonomy" id="168488"/>
    <lineage>
        <taxon>Eukaryota</taxon>
        <taxon>Viridiplantae</taxon>
        <taxon>Streptophyta</taxon>
        <taxon>Embryophyta</taxon>
        <taxon>Tracheophyta</taxon>
        <taxon>Spermatophyta</taxon>
        <taxon>Magnoliopsida</taxon>
        <taxon>eudicotyledons</taxon>
        <taxon>Gunneridae</taxon>
        <taxon>Pentapetalae</taxon>
        <taxon>asterids</taxon>
        <taxon>lamiids</taxon>
        <taxon>Lamiales</taxon>
        <taxon>Scrophulariaceae</taxon>
        <taxon>Buddlejeae</taxon>
        <taxon>Buddleja</taxon>
    </lineage>
</organism>
<evidence type="ECO:0000256" key="2">
    <source>
        <dbReference type="ARBA" id="ARBA00005982"/>
    </source>
</evidence>
<evidence type="ECO:0000256" key="7">
    <source>
        <dbReference type="ARBA" id="ARBA00023136"/>
    </source>
</evidence>